<dbReference type="Gene3D" id="2.20.25.10">
    <property type="match status" value="1"/>
</dbReference>
<dbReference type="SUPFAM" id="SSF54001">
    <property type="entry name" value="Cysteine proteinases"/>
    <property type="match status" value="1"/>
</dbReference>
<dbReference type="PANTHER" id="PTHR12143">
    <property type="entry name" value="PEPTIDE N-GLYCANASE PNGASE -RELATED"/>
    <property type="match status" value="1"/>
</dbReference>
<evidence type="ECO:0000256" key="3">
    <source>
        <dbReference type="ARBA" id="ARBA00022833"/>
    </source>
</evidence>
<feature type="region of interest" description="Disordered" evidence="4">
    <location>
        <begin position="671"/>
        <end position="700"/>
    </location>
</feature>
<comment type="caution">
    <text evidence="6">The sequence shown here is derived from an EMBL/GenBank/DDBJ whole genome shotgun (WGS) entry which is preliminary data.</text>
</comment>
<evidence type="ECO:0000313" key="7">
    <source>
        <dbReference type="Proteomes" id="UP001162060"/>
    </source>
</evidence>
<keyword evidence="2" id="KW-0479">Metal-binding</keyword>
<dbReference type="AlphaFoldDB" id="A0AAV1UXL7"/>
<dbReference type="PROSITE" id="PS51498">
    <property type="entry name" value="MABP"/>
    <property type="match status" value="1"/>
</dbReference>
<dbReference type="GO" id="GO:0046872">
    <property type="term" value="F:metal ion binding"/>
    <property type="evidence" value="ECO:0007669"/>
    <property type="project" value="UniProtKB-KW"/>
</dbReference>
<dbReference type="Gene3D" id="3.10.620.30">
    <property type="match status" value="1"/>
</dbReference>
<dbReference type="InterPro" id="IPR038765">
    <property type="entry name" value="Papain-like_cys_pep_sf"/>
</dbReference>
<dbReference type="GO" id="GO:0005829">
    <property type="term" value="C:cytosol"/>
    <property type="evidence" value="ECO:0007669"/>
    <property type="project" value="TreeGrafter"/>
</dbReference>
<evidence type="ECO:0000256" key="2">
    <source>
        <dbReference type="ARBA" id="ARBA00022723"/>
    </source>
</evidence>
<dbReference type="EMBL" id="CAKLBY020000231">
    <property type="protein sequence ID" value="CAK7938587.1"/>
    <property type="molecule type" value="Genomic_DNA"/>
</dbReference>
<evidence type="ECO:0000256" key="4">
    <source>
        <dbReference type="SAM" id="MobiDB-lite"/>
    </source>
</evidence>
<dbReference type="GO" id="GO:0005634">
    <property type="term" value="C:nucleus"/>
    <property type="evidence" value="ECO:0007669"/>
    <property type="project" value="TreeGrafter"/>
</dbReference>
<keyword evidence="3" id="KW-0862">Zinc</keyword>
<dbReference type="SMART" id="SM00460">
    <property type="entry name" value="TGc"/>
    <property type="match status" value="1"/>
</dbReference>
<dbReference type="Pfam" id="PF01841">
    <property type="entry name" value="Transglut_core"/>
    <property type="match status" value="1"/>
</dbReference>
<gene>
    <name evidence="6" type="ORF">PM001_LOCUS23737</name>
</gene>
<dbReference type="InterPro" id="IPR002931">
    <property type="entry name" value="Transglutaminase-like"/>
</dbReference>
<reference evidence="6" key="1">
    <citation type="submission" date="2024-01" db="EMBL/GenBank/DDBJ databases">
        <authorList>
            <person name="Webb A."/>
        </authorList>
    </citation>
    <scope>NUCLEOTIDE SEQUENCE</scope>
    <source>
        <strain evidence="6">Pm1</strain>
    </source>
</reference>
<dbReference type="GO" id="GO:0000224">
    <property type="term" value="F:peptide-N4-(N-acetyl-beta-glucosaminyl)asparagine amidase activity"/>
    <property type="evidence" value="ECO:0007669"/>
    <property type="project" value="TreeGrafter"/>
</dbReference>
<dbReference type="Gene3D" id="2.100.10.50">
    <property type="match status" value="2"/>
</dbReference>
<evidence type="ECO:0000313" key="6">
    <source>
        <dbReference type="EMBL" id="CAK7938587.1"/>
    </source>
</evidence>
<dbReference type="PANTHER" id="PTHR12143:SF19">
    <property type="entry name" value="PEPTIDE-N(4)-(N-ACETYL-BETA-GLUCOSAMINYL)ASPARAGINE AMIDASE"/>
    <property type="match status" value="1"/>
</dbReference>
<feature type="compositionally biased region" description="Basic and acidic residues" evidence="4">
    <location>
        <begin position="678"/>
        <end position="695"/>
    </location>
</feature>
<feature type="domain" description="MABP" evidence="5">
    <location>
        <begin position="165"/>
        <end position="323"/>
    </location>
</feature>
<evidence type="ECO:0000256" key="1">
    <source>
        <dbReference type="ARBA" id="ARBA00009390"/>
    </source>
</evidence>
<evidence type="ECO:0000259" key="5">
    <source>
        <dbReference type="PROSITE" id="PS51498"/>
    </source>
</evidence>
<dbReference type="Proteomes" id="UP001162060">
    <property type="component" value="Unassembled WGS sequence"/>
</dbReference>
<protein>
    <recommendedName>
        <fullName evidence="5">MABP domain-containing protein</fullName>
    </recommendedName>
</protein>
<dbReference type="GO" id="GO:0006516">
    <property type="term" value="P:glycoprotein catabolic process"/>
    <property type="evidence" value="ECO:0007669"/>
    <property type="project" value="TreeGrafter"/>
</dbReference>
<dbReference type="InterPro" id="IPR023341">
    <property type="entry name" value="MABP"/>
</dbReference>
<comment type="similarity">
    <text evidence="1">Belongs to the transglutaminase-like superfamily. PNGase family.</text>
</comment>
<name>A0AAV1UXL7_9STRA</name>
<organism evidence="6 7">
    <name type="scientific">Peronospora matthiolae</name>
    <dbReference type="NCBI Taxonomy" id="2874970"/>
    <lineage>
        <taxon>Eukaryota</taxon>
        <taxon>Sar</taxon>
        <taxon>Stramenopiles</taxon>
        <taxon>Oomycota</taxon>
        <taxon>Peronosporomycetes</taxon>
        <taxon>Peronosporales</taxon>
        <taxon>Peronosporaceae</taxon>
        <taxon>Peronospora</taxon>
    </lineage>
</organism>
<sequence>MATTSATDIVVVYQQQEFYVSTPTSPDQKTLPVDLLQCQLLSLTRVLPDEQILVSSSTGEVLFAPSMSDVTAISMSNESRSRFFLYSSTGSVSKELPDVADDWRQICTKSTFGDAAVVQPAFRAVTQSGGDPLVTLICEPCAKTCTTGFQRVSPIEWNASPTMMSRFVSDITLVAGDVDVAAPSGYTKLPVELNYSASGDYVYLCVKRGGPLALTQIHVLLEQRGTGNAISTAADSISCTPERIIEVDRKICGDEIEPTVRIGYDSVQLVGNMEQYEMLAITEIAVVVGDEPVPPPSYVKIARNLNEGVMGALPVFLYYRLSALGGFACDSGREHSDFGECLFTARHLAGVSSTLDLDEQRLTIPRTTFAIERRRGDARILKEYYRRREPGMVKRLQSGLQRAQSYENRGMQLEALKRIPVDVLQARAQANPSPMPHAQDELVKQLLHWFKHEFFTWMNQPRCSVCNNEQTRPVRTEGPSTAEEISGQAGRVEVYQCPACGALTRFPRYNDPVKLLDTRTGRCGEWANCFTLCCRAMGFEARYVLDVTDHVWTEVYSEHFDRWLHCDSCEDQLDCPLTYEVGWGKKLSYIFSFGYDEVVDTTRRYTQRWSEILTRRQDVSEDWLRTTISQINHGLQERQSPERVVILTARAISEQKELLYRRSAQMNEVKGRVSGSAEWKDQRNEAGKQGEEPHHNVPSTVKISPAVPSAEVLQNICKNLVIGCQFADCANPFCFTGRTRMCYLGVPSDVTERAAQALQIVQALSSMEFLPASLMMIMCPLEPTELRQYIWKNKPLMYLPLQDFPVMHTGGNVPLLDISGNGNHANNSQRCALRKPFRVRTLSQARDTNVGAGSQRDNRAFGMQLIGGKTLSVSESSLACSTNFVLSLLVRFDPNESPHAVRSDTVEVLAGRLGSLESPSSIEFRMHWKFHERQFSCELRCQNKTAETPVSPTTLLVLGGHAHVAIARIEKNAVVLYLNGAETLVLEGVCGSSISDVCIQGPATTYPSVATVISHVAMIPVKTLEEAGNFCAGIKNFVPAPPFESI</sequence>
<proteinExistence type="inferred from homology"/>
<accession>A0AAV1UXL7</accession>
<dbReference type="InterPro" id="IPR050883">
    <property type="entry name" value="PNGase"/>
</dbReference>